<accession>A0A822ZGW1</accession>
<gene>
    <name evidence="1" type="ORF">HUJ06_000496</name>
</gene>
<organism evidence="1 2">
    <name type="scientific">Nelumbo nucifera</name>
    <name type="common">Sacred lotus</name>
    <dbReference type="NCBI Taxonomy" id="4432"/>
    <lineage>
        <taxon>Eukaryota</taxon>
        <taxon>Viridiplantae</taxon>
        <taxon>Streptophyta</taxon>
        <taxon>Embryophyta</taxon>
        <taxon>Tracheophyta</taxon>
        <taxon>Spermatophyta</taxon>
        <taxon>Magnoliopsida</taxon>
        <taxon>Proteales</taxon>
        <taxon>Nelumbonaceae</taxon>
        <taxon>Nelumbo</taxon>
    </lineage>
</organism>
<name>A0A822ZGW1_NELNU</name>
<keyword evidence="2" id="KW-1185">Reference proteome</keyword>
<comment type="caution">
    <text evidence="1">The sequence shown here is derived from an EMBL/GenBank/DDBJ whole genome shotgun (WGS) entry which is preliminary data.</text>
</comment>
<evidence type="ECO:0000313" key="2">
    <source>
        <dbReference type="Proteomes" id="UP000607653"/>
    </source>
</evidence>
<proteinExistence type="predicted"/>
<protein>
    <submittedName>
        <fullName evidence="1">Uncharacterized protein</fullName>
    </submittedName>
</protein>
<evidence type="ECO:0000313" key="1">
    <source>
        <dbReference type="EMBL" id="DAD42266.1"/>
    </source>
</evidence>
<dbReference type="Proteomes" id="UP000607653">
    <property type="component" value="Unassembled WGS sequence"/>
</dbReference>
<sequence>MFFEAISGGNSTLMASPWTPDRPIRLRVLRRCLICKRPHCEIPPPPLQHLAAAVNTLPPSLSLSLSISSPLRTTVFSSLPHSVSNSIRDRHRSLMQGASL</sequence>
<dbReference type="EMBL" id="DUZY01000006">
    <property type="protein sequence ID" value="DAD42266.1"/>
    <property type="molecule type" value="Genomic_DNA"/>
</dbReference>
<dbReference type="AlphaFoldDB" id="A0A822ZGW1"/>
<reference evidence="1 2" key="1">
    <citation type="journal article" date="2020" name="Mol. Biol. Evol.">
        <title>Distinct Expression and Methylation Patterns for Genes with Different Fates following a Single Whole-Genome Duplication in Flowering Plants.</title>
        <authorList>
            <person name="Shi T."/>
            <person name="Rahmani R.S."/>
            <person name="Gugger P.F."/>
            <person name="Wang M."/>
            <person name="Li H."/>
            <person name="Zhang Y."/>
            <person name="Li Z."/>
            <person name="Wang Q."/>
            <person name="Van de Peer Y."/>
            <person name="Marchal K."/>
            <person name="Chen J."/>
        </authorList>
    </citation>
    <scope>NUCLEOTIDE SEQUENCE [LARGE SCALE GENOMIC DNA]</scope>
    <source>
        <tissue evidence="1">Leaf</tissue>
    </source>
</reference>